<dbReference type="GO" id="GO:0004065">
    <property type="term" value="F:arylsulfatase activity"/>
    <property type="evidence" value="ECO:0007669"/>
    <property type="project" value="TreeGrafter"/>
</dbReference>
<keyword evidence="11" id="KW-1185">Reference proteome</keyword>
<dbReference type="PANTHER" id="PTHR42693">
    <property type="entry name" value="ARYLSULFATASE FAMILY MEMBER"/>
    <property type="match status" value="1"/>
</dbReference>
<keyword evidence="4 8" id="KW-0732">Signal</keyword>
<feature type="signal peptide" evidence="8">
    <location>
        <begin position="1"/>
        <end position="24"/>
    </location>
</feature>
<dbReference type="EMBL" id="CAAHFG010000001">
    <property type="protein sequence ID" value="VGO13461.1"/>
    <property type="molecule type" value="Genomic_DNA"/>
</dbReference>
<feature type="chain" id="PRO_5028976193" evidence="8">
    <location>
        <begin position="25"/>
        <end position="517"/>
    </location>
</feature>
<dbReference type="InterPro" id="IPR050738">
    <property type="entry name" value="Sulfatase"/>
</dbReference>
<sequence length="517" mass="58451">MNKIHLIKTVIFSTTILFTASCMALNNRAAKKPNIIFILTDDQGWTHTSHRADPNIPESKSDYFETPNMDKLAKSGVLFTSGYAPNPICSPSRNSLMFGQNAARHIYNKDSDWHKKTADWLTIPRAIKKADSNYKTAHFGKWHIAMHPKDAGFDYDDGMTANSGGEIFGDGFLNVREYTKAADEYMKENHIGNPSKSKRGSKPSGHWDDKNAKDIFGITSRAKYFMKESIAEGKPFYVQLSHYAAHLSLVSRKETYEYFKNKKQGERHTNPEFAAMLKDLDTGVGMIMDFVKDQGIENDTYIFLMGDNGGRLSLNQIAVIDENKKLVEAYYSTQHNRNIPLRDGKHSFYEGGLRVPFMAAGPGIKENRVSRIPVSGLDLLPTFTELAGGKVEMTEVIDGGSMVPLLLDESIEKVERNSEYFIYHQSSHRLPRSAIRKGDFKLIKYWSKETKYKNTPKVELFNIADDLGETTDVIKDNPEIAKELETELDNFLKDVNAETGIRNIEGPFIRLVDDLAK</sequence>
<dbReference type="Gene3D" id="3.40.720.10">
    <property type="entry name" value="Alkaline Phosphatase, subunit A"/>
    <property type="match status" value="1"/>
</dbReference>
<comment type="cofactor">
    <cofactor evidence="1">
        <name>Ca(2+)</name>
        <dbReference type="ChEBI" id="CHEBI:29108"/>
    </cofactor>
</comment>
<feature type="domain" description="Sulfatase N-terminal" evidence="9">
    <location>
        <begin position="33"/>
        <end position="388"/>
    </location>
</feature>
<dbReference type="InterPro" id="IPR017850">
    <property type="entry name" value="Alkaline_phosphatase_core_sf"/>
</dbReference>
<evidence type="ECO:0000313" key="10">
    <source>
        <dbReference type="EMBL" id="VGO13461.1"/>
    </source>
</evidence>
<feature type="region of interest" description="Disordered" evidence="7">
    <location>
        <begin position="188"/>
        <end position="208"/>
    </location>
</feature>
<evidence type="ECO:0000313" key="11">
    <source>
        <dbReference type="Proteomes" id="UP000366872"/>
    </source>
</evidence>
<organism evidence="10 11">
    <name type="scientific">Pontiella desulfatans</name>
    <dbReference type="NCBI Taxonomy" id="2750659"/>
    <lineage>
        <taxon>Bacteria</taxon>
        <taxon>Pseudomonadati</taxon>
        <taxon>Kiritimatiellota</taxon>
        <taxon>Kiritimatiellia</taxon>
        <taxon>Kiritimatiellales</taxon>
        <taxon>Pontiellaceae</taxon>
        <taxon>Pontiella</taxon>
    </lineage>
</organism>
<protein>
    <submittedName>
        <fullName evidence="10">Choline-sulfatase</fullName>
    </submittedName>
</protein>
<evidence type="ECO:0000256" key="4">
    <source>
        <dbReference type="ARBA" id="ARBA00022729"/>
    </source>
</evidence>
<dbReference type="SUPFAM" id="SSF53649">
    <property type="entry name" value="Alkaline phosphatase-like"/>
    <property type="match status" value="1"/>
</dbReference>
<evidence type="ECO:0000256" key="3">
    <source>
        <dbReference type="ARBA" id="ARBA00022723"/>
    </source>
</evidence>
<dbReference type="Proteomes" id="UP000366872">
    <property type="component" value="Unassembled WGS sequence"/>
</dbReference>
<dbReference type="Gene3D" id="3.30.1120.10">
    <property type="match status" value="1"/>
</dbReference>
<dbReference type="Pfam" id="PF00884">
    <property type="entry name" value="Sulfatase"/>
    <property type="match status" value="1"/>
</dbReference>
<evidence type="ECO:0000256" key="6">
    <source>
        <dbReference type="ARBA" id="ARBA00022837"/>
    </source>
</evidence>
<dbReference type="RefSeq" id="WP_136079032.1">
    <property type="nucleotide sequence ID" value="NZ_CAAHFG010000001.1"/>
</dbReference>
<comment type="similarity">
    <text evidence="2">Belongs to the sulfatase family.</text>
</comment>
<dbReference type="PROSITE" id="PS51257">
    <property type="entry name" value="PROKAR_LIPOPROTEIN"/>
    <property type="match status" value="1"/>
</dbReference>
<dbReference type="InterPro" id="IPR000917">
    <property type="entry name" value="Sulfatase_N"/>
</dbReference>
<dbReference type="AlphaFoldDB" id="A0A6C2U1J4"/>
<evidence type="ECO:0000256" key="2">
    <source>
        <dbReference type="ARBA" id="ARBA00008779"/>
    </source>
</evidence>
<name>A0A6C2U1J4_PONDE</name>
<accession>A0A6C2U1J4</accession>
<evidence type="ECO:0000256" key="5">
    <source>
        <dbReference type="ARBA" id="ARBA00022801"/>
    </source>
</evidence>
<evidence type="ECO:0000256" key="7">
    <source>
        <dbReference type="SAM" id="MobiDB-lite"/>
    </source>
</evidence>
<keyword evidence="5" id="KW-0378">Hydrolase</keyword>
<keyword evidence="6" id="KW-0106">Calcium</keyword>
<gene>
    <name evidence="10" type="primary">betC_39</name>
    <name evidence="10" type="ORF">PDESU_02018</name>
</gene>
<dbReference type="GO" id="GO:0046872">
    <property type="term" value="F:metal ion binding"/>
    <property type="evidence" value="ECO:0007669"/>
    <property type="project" value="UniProtKB-KW"/>
</dbReference>
<evidence type="ECO:0000256" key="8">
    <source>
        <dbReference type="SAM" id="SignalP"/>
    </source>
</evidence>
<keyword evidence="3" id="KW-0479">Metal-binding</keyword>
<dbReference type="PANTHER" id="PTHR42693:SF42">
    <property type="entry name" value="ARYLSULFATASE G"/>
    <property type="match status" value="1"/>
</dbReference>
<dbReference type="CDD" id="cd16144">
    <property type="entry name" value="ARS_like"/>
    <property type="match status" value="1"/>
</dbReference>
<reference evidence="10 11" key="1">
    <citation type="submission" date="2019-04" db="EMBL/GenBank/DDBJ databases">
        <authorList>
            <person name="Van Vliet M D."/>
        </authorList>
    </citation>
    <scope>NUCLEOTIDE SEQUENCE [LARGE SCALE GENOMIC DNA]</scope>
    <source>
        <strain evidence="10 11">F1</strain>
    </source>
</reference>
<evidence type="ECO:0000256" key="1">
    <source>
        <dbReference type="ARBA" id="ARBA00001913"/>
    </source>
</evidence>
<proteinExistence type="inferred from homology"/>
<evidence type="ECO:0000259" key="9">
    <source>
        <dbReference type="Pfam" id="PF00884"/>
    </source>
</evidence>